<feature type="domain" description="TonB-dependent receptor-like beta-barrel" evidence="10">
    <location>
        <begin position="10"/>
        <end position="384"/>
    </location>
</feature>
<dbReference type="InterPro" id="IPR036942">
    <property type="entry name" value="Beta-barrel_TonB_sf"/>
</dbReference>
<keyword evidence="7" id="KW-0472">Membrane</keyword>
<dbReference type="GO" id="GO:0044718">
    <property type="term" value="P:siderophore transmembrane transport"/>
    <property type="evidence" value="ECO:0007669"/>
    <property type="project" value="TreeGrafter"/>
</dbReference>
<evidence type="ECO:0000256" key="1">
    <source>
        <dbReference type="ARBA" id="ARBA00004571"/>
    </source>
</evidence>
<dbReference type="Gene3D" id="2.40.170.20">
    <property type="entry name" value="TonB-dependent receptor, beta-barrel domain"/>
    <property type="match status" value="1"/>
</dbReference>
<keyword evidence="4" id="KW-0812">Transmembrane</keyword>
<evidence type="ECO:0000313" key="12">
    <source>
        <dbReference type="Proteomes" id="UP000231638"/>
    </source>
</evidence>
<keyword evidence="2" id="KW-0813">Transport</keyword>
<organism evidence="11 12">
    <name type="scientific">Sulfurospirillum cavolei</name>
    <dbReference type="NCBI Taxonomy" id="366522"/>
    <lineage>
        <taxon>Bacteria</taxon>
        <taxon>Pseudomonadati</taxon>
        <taxon>Campylobacterota</taxon>
        <taxon>Epsilonproteobacteria</taxon>
        <taxon>Campylobacterales</taxon>
        <taxon>Sulfurospirillaceae</taxon>
        <taxon>Sulfurospirillum</taxon>
    </lineage>
</organism>
<dbReference type="InterPro" id="IPR039426">
    <property type="entry name" value="TonB-dep_rcpt-like"/>
</dbReference>
<keyword evidence="9" id="KW-0998">Cell outer membrane</keyword>
<evidence type="ECO:0000256" key="5">
    <source>
        <dbReference type="ARBA" id="ARBA00022729"/>
    </source>
</evidence>
<reference evidence="11 12" key="1">
    <citation type="journal article" date="2017" name="Front. Microbiol.">
        <title>Comparative Genomic Analysis of the Class Epsilonproteobacteria and Proposed Reclassification to Epsilonbacteraeota (phyl. nov.).</title>
        <authorList>
            <person name="Waite D.W."/>
            <person name="Vanwonterghem I."/>
            <person name="Rinke C."/>
            <person name="Parks D.H."/>
            <person name="Zhang Y."/>
            <person name="Takai K."/>
            <person name="Sievert S.M."/>
            <person name="Simon J."/>
            <person name="Campbell B.J."/>
            <person name="Hanson T.E."/>
            <person name="Woyke T."/>
            <person name="Klotz M.G."/>
            <person name="Hugenholtz P."/>
        </authorList>
    </citation>
    <scope>NUCLEOTIDE SEQUENCE [LARGE SCALE GENOMIC DNA]</scope>
    <source>
        <strain evidence="11">UBA11420</strain>
    </source>
</reference>
<comment type="caution">
    <text evidence="11">The sequence shown here is derived from an EMBL/GenBank/DDBJ whole genome shotgun (WGS) entry which is preliminary data.</text>
</comment>
<evidence type="ECO:0000256" key="6">
    <source>
        <dbReference type="ARBA" id="ARBA00023077"/>
    </source>
</evidence>
<dbReference type="InterPro" id="IPR000531">
    <property type="entry name" value="Beta-barrel_TonB"/>
</dbReference>
<dbReference type="GO" id="GO:0009279">
    <property type="term" value="C:cell outer membrane"/>
    <property type="evidence" value="ECO:0007669"/>
    <property type="project" value="UniProtKB-SubCell"/>
</dbReference>
<dbReference type="PANTHER" id="PTHR30069:SF29">
    <property type="entry name" value="HEMOGLOBIN AND HEMOGLOBIN-HAPTOGLOBIN-BINDING PROTEIN 1-RELATED"/>
    <property type="match status" value="1"/>
</dbReference>
<sequence length="385" mass="43636">MYSKKDWNTAYPTTKNANYYDWNRQSFTDDVVTANFEYRFANDSVLSFKPYYSKDKGEYWFTNTPTSPTTSPVTQWLIDHERYGAVLAYEIPIIEEMVMKIGYWYGKQDLPGPPTSRRVYGVTSTGALKYNGWGMLAEESSHKFSSPFVQLSGDINDFSYAFGLRYLDFTLAKINSHSANATGSTISSDYDTALGQIPLDPWSSVASKNFTEWLPSAYLGYKLTPNTEIYFDYGRSYGYDVNLFPSYISGRATYVGKHVTLQQLWDKQELEISDNFDIGLKYKVGDIVLAPNLFYTKVSGKQATVYDTQYGVKYPTNSIDAASYGAEFAISGALSEHFDFLASAFYNRYYYTDEFQTTATATTSIKNNQVPDAPMHGLKGSMTYK</sequence>
<evidence type="ECO:0000313" key="11">
    <source>
        <dbReference type="EMBL" id="DAB36595.1"/>
    </source>
</evidence>
<accession>A0A2D3W9L3</accession>
<name>A0A2D3W9L3_9BACT</name>
<keyword evidence="6" id="KW-0798">TonB box</keyword>
<evidence type="ECO:0000256" key="2">
    <source>
        <dbReference type="ARBA" id="ARBA00022448"/>
    </source>
</evidence>
<dbReference type="STRING" id="366522.GCA_001548055_00675"/>
<dbReference type="GO" id="GO:0015344">
    <property type="term" value="F:siderophore uptake transmembrane transporter activity"/>
    <property type="evidence" value="ECO:0007669"/>
    <property type="project" value="TreeGrafter"/>
</dbReference>
<evidence type="ECO:0000259" key="10">
    <source>
        <dbReference type="Pfam" id="PF00593"/>
    </source>
</evidence>
<evidence type="ECO:0000256" key="4">
    <source>
        <dbReference type="ARBA" id="ARBA00022692"/>
    </source>
</evidence>
<dbReference type="AlphaFoldDB" id="A0A2D3W9L3"/>
<evidence type="ECO:0000256" key="9">
    <source>
        <dbReference type="ARBA" id="ARBA00023237"/>
    </source>
</evidence>
<dbReference type="PANTHER" id="PTHR30069">
    <property type="entry name" value="TONB-DEPENDENT OUTER MEMBRANE RECEPTOR"/>
    <property type="match status" value="1"/>
</dbReference>
<gene>
    <name evidence="11" type="ORF">CFH80_04020</name>
</gene>
<dbReference type="EMBL" id="DLUG01000109">
    <property type="protein sequence ID" value="DAB36595.1"/>
    <property type="molecule type" value="Genomic_DNA"/>
</dbReference>
<keyword evidence="5" id="KW-0732">Signal</keyword>
<comment type="subcellular location">
    <subcellularLocation>
        <location evidence="1">Cell outer membrane</location>
        <topology evidence="1">Multi-pass membrane protein</topology>
    </subcellularLocation>
</comment>
<dbReference type="Pfam" id="PF00593">
    <property type="entry name" value="TonB_dep_Rec_b-barrel"/>
    <property type="match status" value="1"/>
</dbReference>
<evidence type="ECO:0000256" key="8">
    <source>
        <dbReference type="ARBA" id="ARBA00023170"/>
    </source>
</evidence>
<keyword evidence="3" id="KW-1134">Transmembrane beta strand</keyword>
<dbReference type="Proteomes" id="UP000231638">
    <property type="component" value="Unassembled WGS sequence"/>
</dbReference>
<keyword evidence="8" id="KW-0675">Receptor</keyword>
<evidence type="ECO:0000256" key="7">
    <source>
        <dbReference type="ARBA" id="ARBA00023136"/>
    </source>
</evidence>
<proteinExistence type="predicted"/>
<protein>
    <recommendedName>
        <fullName evidence="10">TonB-dependent receptor-like beta-barrel domain-containing protein</fullName>
    </recommendedName>
</protein>
<dbReference type="SUPFAM" id="SSF56935">
    <property type="entry name" value="Porins"/>
    <property type="match status" value="1"/>
</dbReference>
<evidence type="ECO:0000256" key="3">
    <source>
        <dbReference type="ARBA" id="ARBA00022452"/>
    </source>
</evidence>
<feature type="non-terminal residue" evidence="11">
    <location>
        <position position="385"/>
    </location>
</feature>